<dbReference type="SUPFAM" id="SSF47391">
    <property type="entry name" value="Dimerization-anchoring domain of cAMP-dependent PK regulatory subunit"/>
    <property type="match status" value="1"/>
</dbReference>
<protein>
    <recommendedName>
        <fullName evidence="2">RIIa domain-containing protein</fullName>
    </recommendedName>
</protein>
<dbReference type="SMART" id="SM00394">
    <property type="entry name" value="RIIa"/>
    <property type="match status" value="1"/>
</dbReference>
<dbReference type="AlphaFoldDB" id="A0A4P9WW94"/>
<feature type="compositionally biased region" description="Low complexity" evidence="1">
    <location>
        <begin position="137"/>
        <end position="163"/>
    </location>
</feature>
<evidence type="ECO:0000313" key="4">
    <source>
        <dbReference type="Proteomes" id="UP000268535"/>
    </source>
</evidence>
<dbReference type="InterPro" id="IPR003117">
    <property type="entry name" value="cAMP_dep_PK_reg_su_I/II_a/b"/>
</dbReference>
<reference evidence="4" key="1">
    <citation type="journal article" date="2018" name="Nat. Microbiol.">
        <title>Leveraging single-cell genomics to expand the fungal tree of life.</title>
        <authorList>
            <person name="Ahrendt S.R."/>
            <person name="Quandt C.A."/>
            <person name="Ciobanu D."/>
            <person name="Clum A."/>
            <person name="Salamov A."/>
            <person name="Andreopoulos B."/>
            <person name="Cheng J.F."/>
            <person name="Woyke T."/>
            <person name="Pelin A."/>
            <person name="Henrissat B."/>
            <person name="Reynolds N.K."/>
            <person name="Benny G.L."/>
            <person name="Smith M.E."/>
            <person name="James T.Y."/>
            <person name="Grigoriev I.V."/>
        </authorList>
    </citation>
    <scope>NUCLEOTIDE SEQUENCE [LARGE SCALE GENOMIC DNA]</scope>
    <source>
        <strain evidence="4">ATCC 52028</strain>
    </source>
</reference>
<name>A0A4P9WW94_9FUNG</name>
<organism evidence="3 4">
    <name type="scientific">Caulochytrium protostelioides</name>
    <dbReference type="NCBI Taxonomy" id="1555241"/>
    <lineage>
        <taxon>Eukaryota</taxon>
        <taxon>Fungi</taxon>
        <taxon>Fungi incertae sedis</taxon>
        <taxon>Chytridiomycota</taxon>
        <taxon>Chytridiomycota incertae sedis</taxon>
        <taxon>Chytridiomycetes</taxon>
        <taxon>Caulochytriales</taxon>
        <taxon>Caulochytriaceae</taxon>
        <taxon>Caulochytrium</taxon>
    </lineage>
</organism>
<dbReference type="Gene3D" id="1.20.890.10">
    <property type="entry name" value="cAMP-dependent protein kinase regulatory subunit, dimerization-anchoring domain"/>
    <property type="match status" value="1"/>
</dbReference>
<dbReference type="CDD" id="cd12098">
    <property type="entry name" value="DD_R_ScPKA-like"/>
    <property type="match status" value="1"/>
</dbReference>
<proteinExistence type="predicted"/>
<dbReference type="EMBL" id="ML009614">
    <property type="protein sequence ID" value="RKO96795.1"/>
    <property type="molecule type" value="Genomic_DNA"/>
</dbReference>
<dbReference type="Pfam" id="PF02197">
    <property type="entry name" value="RIIa"/>
    <property type="match status" value="1"/>
</dbReference>
<evidence type="ECO:0000313" key="3">
    <source>
        <dbReference type="EMBL" id="RKO96795.1"/>
    </source>
</evidence>
<evidence type="ECO:0000256" key="1">
    <source>
        <dbReference type="SAM" id="MobiDB-lite"/>
    </source>
</evidence>
<sequence length="193" mass="19547">MQRQASPAPPSPSAPPGFTIPSAFPDVLKDLNREVLRSQPADLLQFCANYFQRRLEQERLAHRQALGHSGDAHAAATATTVASAPHAPSARPDATTSSTAAAFAPAPAAAPPPANPFAAPQEARLGPDDRAEPIMDPFAGPSPFAAPAAAGSSTGGPQPASPSHPDDVGVQSPGEHGAIAIRPGVGCAGRQQP</sequence>
<feature type="compositionally biased region" description="Low complexity" evidence="1">
    <location>
        <begin position="72"/>
        <end position="107"/>
    </location>
</feature>
<accession>A0A4P9WW94</accession>
<gene>
    <name evidence="3" type="ORF">CAUPRSCDRAFT_11511</name>
</gene>
<dbReference type="Proteomes" id="UP000268535">
    <property type="component" value="Unassembled WGS sequence"/>
</dbReference>
<feature type="region of interest" description="Disordered" evidence="1">
    <location>
        <begin position="1"/>
        <end position="21"/>
    </location>
</feature>
<feature type="domain" description="RIIa" evidence="2">
    <location>
        <begin position="22"/>
        <end position="60"/>
    </location>
</feature>
<evidence type="ECO:0000259" key="2">
    <source>
        <dbReference type="SMART" id="SM00394"/>
    </source>
</evidence>
<feature type="region of interest" description="Disordered" evidence="1">
    <location>
        <begin position="66"/>
        <end position="193"/>
    </location>
</feature>